<dbReference type="PANTHER" id="PTHR43233">
    <property type="entry name" value="FAMILY N-ACETYLTRANSFERASE, PUTATIVE (AFU_ORTHOLOGUE AFUA_6G03350)-RELATED"/>
    <property type="match status" value="1"/>
</dbReference>
<dbReference type="Gene3D" id="3.40.630.30">
    <property type="match status" value="1"/>
</dbReference>
<keyword evidence="3" id="KW-1185">Reference proteome</keyword>
<reference evidence="2 3" key="1">
    <citation type="journal article" date="2010" name="Stand. Genomic Sci.">
        <title>Complete genome sequence of Arcobacter nitrofigilis type strain (CI).</title>
        <authorList>
            <person name="Pati A."/>
            <person name="Gronow S."/>
            <person name="Lapidus A."/>
            <person name="Copeland A."/>
            <person name="Glavina Del Rio T."/>
            <person name="Nolan M."/>
            <person name="Lucas S."/>
            <person name="Tice H."/>
            <person name="Cheng J.F."/>
            <person name="Han C."/>
            <person name="Chertkov O."/>
            <person name="Bruce D."/>
            <person name="Tapia R."/>
            <person name="Goodwin L."/>
            <person name="Pitluck S."/>
            <person name="Liolios K."/>
            <person name="Ivanova N."/>
            <person name="Mavromatis K."/>
            <person name="Chen A."/>
            <person name="Palaniappan K."/>
            <person name="Land M."/>
            <person name="Hauser L."/>
            <person name="Chang Y.J."/>
            <person name="Jeffries C.D."/>
            <person name="Detter J.C."/>
            <person name="Rohde M."/>
            <person name="Goker M."/>
            <person name="Bristow J."/>
            <person name="Eisen J.A."/>
            <person name="Markowitz V."/>
            <person name="Hugenholtz P."/>
            <person name="Klenk H.P."/>
            <person name="Kyrpides N.C."/>
        </authorList>
    </citation>
    <scope>NUCLEOTIDE SEQUENCE [LARGE SCALE GENOMIC DNA]</scope>
    <source>
        <strain evidence="3">ATCC 33309 / DSM 7299 / CCUG 15893 / LMG 7604 / NCTC 12251 / CI</strain>
    </source>
</reference>
<evidence type="ECO:0000313" key="2">
    <source>
        <dbReference type="EMBL" id="ADG93708.1"/>
    </source>
</evidence>
<evidence type="ECO:0000313" key="3">
    <source>
        <dbReference type="Proteomes" id="UP000000939"/>
    </source>
</evidence>
<dbReference type="RefSeq" id="WP_013135853.1">
    <property type="nucleotide sequence ID" value="NC_014166.1"/>
</dbReference>
<dbReference type="InterPro" id="IPR000182">
    <property type="entry name" value="GNAT_dom"/>
</dbReference>
<dbReference type="SUPFAM" id="SSF55729">
    <property type="entry name" value="Acyl-CoA N-acyltransferases (Nat)"/>
    <property type="match status" value="1"/>
</dbReference>
<dbReference type="EMBL" id="CP001999">
    <property type="protein sequence ID" value="ADG93708.1"/>
    <property type="molecule type" value="Genomic_DNA"/>
</dbReference>
<dbReference type="HOGENOM" id="CLU_086503_3_1_7"/>
<dbReference type="STRING" id="572480.Arnit_2054"/>
<protein>
    <submittedName>
        <fullName evidence="2">GCN5-related N-acetyltransferase</fullName>
    </submittedName>
</protein>
<dbReference type="PROSITE" id="PS51186">
    <property type="entry name" value="GNAT"/>
    <property type="match status" value="1"/>
</dbReference>
<proteinExistence type="predicted"/>
<keyword evidence="2" id="KW-0808">Transferase</keyword>
<sequence length="135" mass="16457">MNYKIIHELSKNQIDELFELYKNEWWTNTRNKKEIEIMLNNSQVIIGIENKNKQLIGFSRVLTDYVYKAFIFDVVIHKKYRKEKLGKLLMDTILNHPDLNSVKNFELYCLEEMKSFYEKWGFNHNLKNLVFMRKD</sequence>
<evidence type="ECO:0000259" key="1">
    <source>
        <dbReference type="PROSITE" id="PS51186"/>
    </source>
</evidence>
<organism evidence="2 3">
    <name type="scientific">Arcobacter nitrofigilis (strain ATCC 33309 / DSM 7299 / CCUG 15893 / LMG 7604 / NCTC 12251 / CI)</name>
    <name type="common">Campylobacter nitrofigilis</name>
    <dbReference type="NCBI Taxonomy" id="572480"/>
    <lineage>
        <taxon>Bacteria</taxon>
        <taxon>Pseudomonadati</taxon>
        <taxon>Campylobacterota</taxon>
        <taxon>Epsilonproteobacteria</taxon>
        <taxon>Campylobacterales</taxon>
        <taxon>Arcobacteraceae</taxon>
        <taxon>Arcobacter</taxon>
    </lineage>
</organism>
<dbReference type="KEGG" id="ant:Arnit_2054"/>
<name>D5V096_ARCNC</name>
<dbReference type="CDD" id="cd04301">
    <property type="entry name" value="NAT_SF"/>
    <property type="match status" value="1"/>
</dbReference>
<dbReference type="PANTHER" id="PTHR43233:SF1">
    <property type="entry name" value="FAMILY N-ACETYLTRANSFERASE, PUTATIVE (AFU_ORTHOLOGUE AFUA_6G03350)-RELATED"/>
    <property type="match status" value="1"/>
</dbReference>
<feature type="domain" description="N-acetyltransferase" evidence="1">
    <location>
        <begin position="4"/>
        <end position="135"/>
    </location>
</feature>
<dbReference type="Pfam" id="PF13508">
    <property type="entry name" value="Acetyltransf_7"/>
    <property type="match status" value="1"/>
</dbReference>
<dbReference type="eggNOG" id="COG0454">
    <property type="taxonomic scope" value="Bacteria"/>
</dbReference>
<dbReference type="Proteomes" id="UP000000939">
    <property type="component" value="Chromosome"/>
</dbReference>
<dbReference type="InterPro" id="IPR016181">
    <property type="entry name" value="Acyl_CoA_acyltransferase"/>
</dbReference>
<dbReference type="GO" id="GO:0016747">
    <property type="term" value="F:acyltransferase activity, transferring groups other than amino-acyl groups"/>
    <property type="evidence" value="ECO:0007669"/>
    <property type="project" value="InterPro"/>
</dbReference>
<dbReference type="InterPro" id="IPR053144">
    <property type="entry name" value="Acetyltransferase_Butenolide"/>
</dbReference>
<gene>
    <name evidence="2" type="ordered locus">Arnit_2054</name>
</gene>
<dbReference type="AlphaFoldDB" id="D5V096"/>
<accession>D5V096</accession>